<name>A0ABM3VJB4_MUSDO</name>
<dbReference type="InterPro" id="IPR012337">
    <property type="entry name" value="RNaseH-like_sf"/>
</dbReference>
<proteinExistence type="predicted"/>
<dbReference type="InterPro" id="IPR052958">
    <property type="entry name" value="IFN-induced_PKR_regulator"/>
</dbReference>
<organism evidence="1 2">
    <name type="scientific">Musca domestica</name>
    <name type="common">House fly</name>
    <dbReference type="NCBI Taxonomy" id="7370"/>
    <lineage>
        <taxon>Eukaryota</taxon>
        <taxon>Metazoa</taxon>
        <taxon>Ecdysozoa</taxon>
        <taxon>Arthropoda</taxon>
        <taxon>Hexapoda</taxon>
        <taxon>Insecta</taxon>
        <taxon>Pterygota</taxon>
        <taxon>Neoptera</taxon>
        <taxon>Endopterygota</taxon>
        <taxon>Diptera</taxon>
        <taxon>Brachycera</taxon>
        <taxon>Muscomorpha</taxon>
        <taxon>Muscoidea</taxon>
        <taxon>Muscidae</taxon>
        <taxon>Musca</taxon>
    </lineage>
</organism>
<accession>A0ABM3VJB4</accession>
<protein>
    <submittedName>
        <fullName evidence="2">52 kDa repressor of the inhibitor of the protein kinase-like</fullName>
    </submittedName>
</protein>
<sequence length="333" mass="38498">MAGNYNGVQAIIKTKYPSAIYIHCSSHILNLSLNAASKLPDIRNIFSIISEICTFFRRSPKRSGVLSKMFTEGNKPSKRLPNFCETRWVERHDSVQIFNESLEEIIQSLEELGEKGCSDALSFHHRIVKFDFLLGVAVTSRLLELTLHLSQYLQTVNLDIVQAYDHIHLVVGKLKTIRENADEEFHKIYLETRIIAEKFGVEVSVPRRVGTQKYRSNVACSDSESYYRITLFAPYLDELIANMTSRFLENESVVKTLSNIVPSRVVSCSYNDFQDMMNFYEKDLRNCKREVLSELELWITMWKRKTSRTSNPLEAIVDCDENLQKGVFQHYVE</sequence>
<gene>
    <name evidence="2" type="primary">LOC131806009</name>
</gene>
<dbReference type="SUPFAM" id="SSF53098">
    <property type="entry name" value="Ribonuclease H-like"/>
    <property type="match status" value="1"/>
</dbReference>
<dbReference type="RefSeq" id="XP_058985856.1">
    <property type="nucleotide sequence ID" value="XM_059129873.1"/>
</dbReference>
<dbReference type="PANTHER" id="PTHR46289:SF17">
    <property type="entry name" value="HAT C-TERMINAL DIMERISATION DOMAIN-CONTAINING PROTEIN"/>
    <property type="match status" value="1"/>
</dbReference>
<reference evidence="2" key="1">
    <citation type="submission" date="2025-08" db="UniProtKB">
        <authorList>
            <consortium name="RefSeq"/>
        </authorList>
    </citation>
    <scope>IDENTIFICATION</scope>
    <source>
        <strain evidence="2">Aabys</strain>
        <tissue evidence="2">Whole body</tissue>
    </source>
</reference>
<dbReference type="GeneID" id="131806009"/>
<dbReference type="PANTHER" id="PTHR46289">
    <property type="entry name" value="52 KDA REPRESSOR OF THE INHIBITOR OF THE PROTEIN KINASE-LIKE PROTEIN-RELATED"/>
    <property type="match status" value="1"/>
</dbReference>
<keyword evidence="1" id="KW-1185">Reference proteome</keyword>
<dbReference type="Proteomes" id="UP001652621">
    <property type="component" value="Unplaced"/>
</dbReference>
<evidence type="ECO:0000313" key="2">
    <source>
        <dbReference type="RefSeq" id="XP_058985856.1"/>
    </source>
</evidence>
<evidence type="ECO:0000313" key="1">
    <source>
        <dbReference type="Proteomes" id="UP001652621"/>
    </source>
</evidence>